<keyword evidence="2" id="KW-1185">Reference proteome</keyword>
<dbReference type="AlphaFoldDB" id="K0Q3G0"/>
<comment type="caution">
    <text evidence="1">The sequence shown here is derived from an EMBL/GenBank/DDBJ whole genome shotgun (WGS) entry which is preliminary data.</text>
</comment>
<dbReference type="HOGENOM" id="CLU_2685305_0_0_5"/>
<reference evidence="1 2" key="1">
    <citation type="journal article" date="2013" name="Genome Announc.">
        <title>Draft Genome Sequence of Rhizobium mesoamericanum STM3625, a Nitrogen-Fixing Symbiont of Mimosa pudica Isolated in French Guiana (South America).</title>
        <authorList>
            <person name="Moulin L."/>
            <person name="Mornico D."/>
            <person name="Melkonian R."/>
            <person name="Klonowska A."/>
        </authorList>
    </citation>
    <scope>NUCLEOTIDE SEQUENCE [LARGE SCALE GENOMIC DNA]</scope>
    <source>
        <strain evidence="1 2">STM3625</strain>
    </source>
</reference>
<proteinExistence type="predicted"/>
<name>K0Q3G0_9HYPH</name>
<evidence type="ECO:0000313" key="2">
    <source>
        <dbReference type="Proteomes" id="UP000009319"/>
    </source>
</evidence>
<sequence length="74" mass="8420">MWTKNRSPHCQIGLQKAGMIGLRGYISPSKKVGRENPSHCHQDFDILRHVFYPAVRHFCCTATKHLMLLSGTVL</sequence>
<organism evidence="1 2">
    <name type="scientific">Rhizobium mesoamericanum STM3625</name>
    <dbReference type="NCBI Taxonomy" id="1211777"/>
    <lineage>
        <taxon>Bacteria</taxon>
        <taxon>Pseudomonadati</taxon>
        <taxon>Pseudomonadota</taxon>
        <taxon>Alphaproteobacteria</taxon>
        <taxon>Hyphomicrobiales</taxon>
        <taxon>Rhizobiaceae</taxon>
        <taxon>Rhizobium/Agrobacterium group</taxon>
        <taxon>Rhizobium</taxon>
    </lineage>
</organism>
<accession>K0Q3G0</accession>
<dbReference type="STRING" id="1211777.BN77_p10642"/>
<dbReference type="EMBL" id="CANI01000043">
    <property type="protein sequence ID" value="CCM79380.1"/>
    <property type="molecule type" value="Genomic_DNA"/>
</dbReference>
<gene>
    <name evidence="1" type="ORF">BN77_p10642</name>
</gene>
<dbReference type="Proteomes" id="UP000009319">
    <property type="component" value="Unassembled WGS sequence"/>
</dbReference>
<protein>
    <submittedName>
        <fullName evidence="1">Uncharacterized protein</fullName>
    </submittedName>
</protein>
<evidence type="ECO:0000313" key="1">
    <source>
        <dbReference type="EMBL" id="CCM79380.1"/>
    </source>
</evidence>